<gene>
    <name evidence="1" type="ORF">AsAng_0025610</name>
</gene>
<accession>A0A916DTJ8</accession>
<keyword evidence="2" id="KW-1185">Reference proteome</keyword>
<proteinExistence type="predicted"/>
<name>A0A916DTJ8_9BACT</name>
<protein>
    <submittedName>
        <fullName evidence="1">Uncharacterized protein</fullName>
    </submittedName>
</protein>
<reference evidence="1" key="1">
    <citation type="submission" date="2022-09" db="EMBL/GenBank/DDBJ databases">
        <title>Aureispira anguillicida sp. nov., isolated from Leptocephalus of Japanese eel Anguilla japonica.</title>
        <authorList>
            <person name="Yuasa K."/>
            <person name="Mekata T."/>
            <person name="Ikunari K."/>
        </authorList>
    </citation>
    <scope>NUCLEOTIDE SEQUENCE</scope>
    <source>
        <strain evidence="1">EL160426</strain>
    </source>
</reference>
<dbReference type="AlphaFoldDB" id="A0A916DTJ8"/>
<dbReference type="EMBL" id="AP026867">
    <property type="protein sequence ID" value="BDS11847.1"/>
    <property type="molecule type" value="Genomic_DNA"/>
</dbReference>
<evidence type="ECO:0000313" key="2">
    <source>
        <dbReference type="Proteomes" id="UP001060919"/>
    </source>
</evidence>
<dbReference type="KEGG" id="aup:AsAng_0025610"/>
<organism evidence="1 2">
    <name type="scientific">Aureispira anguillae</name>
    <dbReference type="NCBI Taxonomy" id="2864201"/>
    <lineage>
        <taxon>Bacteria</taxon>
        <taxon>Pseudomonadati</taxon>
        <taxon>Bacteroidota</taxon>
        <taxon>Saprospiria</taxon>
        <taxon>Saprospirales</taxon>
        <taxon>Saprospiraceae</taxon>
        <taxon>Aureispira</taxon>
    </lineage>
</organism>
<sequence length="483" mass="55444">MRLLLLFIASILCSNLNAQKCKGIKKAKVVLRRQIIAFSNGSLPQKKKISDHSCFNKKSNKKFKAFYKILKAYHLCNSSDSNLETITSLYKEANKIMDNIPPPLINFNTRPRIGFLKAKESVEECISNKFKESSKDETSQQIKEFGKGLKPLLPEGCPLPDIISKPSNENLDQVFYLDVYMCEDNLTFGDRLHLGQIGLPLMYDTFAVFMNNEIINDYISRRSSSRTEALSNIHITIEGHTDKVIAQQLNYSPKSFSVPKGIEYTYEEYNRTIKIKEQKKTLKQDLVDKLYGNEQLGLVRAHVAKKIIAARNITSNPIILKSIHHTKQKGKEFRKAKIIIEIDSFYINTQLDIIYKLADKIEDSGNIVDIRFRNSNKLPNTLSFIKDTITIDKKNYTIEFDFKHSSPGKLLSTIILKQNKRKVYNYTIKLTNQDGKLLRNCQASRGMDCQLNLSRKDIKDCLVKYTIYVNGTKEDSSIYLCNQ</sequence>
<dbReference type="Proteomes" id="UP001060919">
    <property type="component" value="Chromosome"/>
</dbReference>
<evidence type="ECO:0000313" key="1">
    <source>
        <dbReference type="EMBL" id="BDS11847.1"/>
    </source>
</evidence>
<dbReference type="RefSeq" id="WP_264792985.1">
    <property type="nucleotide sequence ID" value="NZ_AP026867.1"/>
</dbReference>